<proteinExistence type="predicted"/>
<evidence type="ECO:0000313" key="1">
    <source>
        <dbReference type="EMBL" id="GIY34835.1"/>
    </source>
</evidence>
<name>A0AAV4SQS7_9ARAC</name>
<dbReference type="AlphaFoldDB" id="A0AAV4SQS7"/>
<evidence type="ECO:0000313" key="2">
    <source>
        <dbReference type="Proteomes" id="UP001054837"/>
    </source>
</evidence>
<reference evidence="1 2" key="1">
    <citation type="submission" date="2021-06" db="EMBL/GenBank/DDBJ databases">
        <title>Caerostris darwini draft genome.</title>
        <authorList>
            <person name="Kono N."/>
            <person name="Arakawa K."/>
        </authorList>
    </citation>
    <scope>NUCLEOTIDE SEQUENCE [LARGE SCALE GENOMIC DNA]</scope>
</reference>
<accession>A0AAV4SQS7</accession>
<gene>
    <name evidence="1" type="ORF">CDAR_623431</name>
</gene>
<comment type="caution">
    <text evidence="1">The sequence shown here is derived from an EMBL/GenBank/DDBJ whole genome shotgun (WGS) entry which is preliminary data.</text>
</comment>
<sequence>MNKPSQSRQQSATHETSTVWNNTSRRQLLLAHFENPWNARVLLIFCDSNTSSLVGVTRVKRKAIQSFNPEMKPEAFISSSSFQRKCLEVFAGWFLTVSWLRNGLSGAIVQSHISLDSWDRRVFLLFVLKQGRTTC</sequence>
<dbReference type="Proteomes" id="UP001054837">
    <property type="component" value="Unassembled WGS sequence"/>
</dbReference>
<keyword evidence="2" id="KW-1185">Reference proteome</keyword>
<organism evidence="1 2">
    <name type="scientific">Caerostris darwini</name>
    <dbReference type="NCBI Taxonomy" id="1538125"/>
    <lineage>
        <taxon>Eukaryota</taxon>
        <taxon>Metazoa</taxon>
        <taxon>Ecdysozoa</taxon>
        <taxon>Arthropoda</taxon>
        <taxon>Chelicerata</taxon>
        <taxon>Arachnida</taxon>
        <taxon>Araneae</taxon>
        <taxon>Araneomorphae</taxon>
        <taxon>Entelegynae</taxon>
        <taxon>Araneoidea</taxon>
        <taxon>Araneidae</taxon>
        <taxon>Caerostris</taxon>
    </lineage>
</organism>
<dbReference type="EMBL" id="BPLQ01008103">
    <property type="protein sequence ID" value="GIY34835.1"/>
    <property type="molecule type" value="Genomic_DNA"/>
</dbReference>
<protein>
    <submittedName>
        <fullName evidence="1">Uncharacterized protein</fullName>
    </submittedName>
</protein>